<dbReference type="EMBL" id="QRJE01000008">
    <property type="protein sequence ID" value="RHH14389.1"/>
    <property type="molecule type" value="Genomic_DNA"/>
</dbReference>
<dbReference type="Gene3D" id="1.10.10.10">
    <property type="entry name" value="Winged helix-like DNA-binding domain superfamily/Winged helix DNA-binding domain"/>
    <property type="match status" value="1"/>
</dbReference>
<gene>
    <name evidence="1" type="ORF">DW228_06205</name>
</gene>
<organism evidence="1 2">
    <name type="scientific">Bacteroides fragilis</name>
    <dbReference type="NCBI Taxonomy" id="817"/>
    <lineage>
        <taxon>Bacteria</taxon>
        <taxon>Pseudomonadati</taxon>
        <taxon>Bacteroidota</taxon>
        <taxon>Bacteroidia</taxon>
        <taxon>Bacteroidales</taxon>
        <taxon>Bacteroidaceae</taxon>
        <taxon>Bacteroides</taxon>
    </lineage>
</organism>
<evidence type="ECO:0000313" key="1">
    <source>
        <dbReference type="EMBL" id="RHH14389.1"/>
    </source>
</evidence>
<sequence length="109" mass="12441">MKNSPFRKSKAVLIFNGAQVLIGILRSLNAASEYSGGNLQSISYACAGTYISSGGYYYRYIHENIEVGLEDIDSLRLKEYDRLCGENDRKYRSVRDMAHKRKARHSKKK</sequence>
<evidence type="ECO:0000313" key="2">
    <source>
        <dbReference type="Proteomes" id="UP000266644"/>
    </source>
</evidence>
<name>A0A396C1E1_BACFG</name>
<comment type="caution">
    <text evidence="1">The sequence shown here is derived from an EMBL/GenBank/DDBJ whole genome shotgun (WGS) entry which is preliminary data.</text>
</comment>
<dbReference type="RefSeq" id="WP_122330037.1">
    <property type="nucleotide sequence ID" value="NZ_JAQDYY010000001.1"/>
</dbReference>
<dbReference type="Proteomes" id="UP000266644">
    <property type="component" value="Unassembled WGS sequence"/>
</dbReference>
<protein>
    <submittedName>
        <fullName evidence="1">Uncharacterized protein</fullName>
    </submittedName>
</protein>
<dbReference type="AlphaFoldDB" id="A0A396C1E1"/>
<accession>A0A396C1E1</accession>
<proteinExistence type="predicted"/>
<dbReference type="InterPro" id="IPR036388">
    <property type="entry name" value="WH-like_DNA-bd_sf"/>
</dbReference>
<reference evidence="1 2" key="1">
    <citation type="submission" date="2018-08" db="EMBL/GenBank/DDBJ databases">
        <title>A genome reference for cultivated species of the human gut microbiota.</title>
        <authorList>
            <person name="Zou Y."/>
            <person name="Xue W."/>
            <person name="Luo G."/>
        </authorList>
    </citation>
    <scope>NUCLEOTIDE SEQUENCE [LARGE SCALE GENOMIC DNA]</scope>
    <source>
        <strain evidence="1 2">AM18-6</strain>
    </source>
</reference>